<protein>
    <recommendedName>
        <fullName evidence="3">DUF2867 domain-containing protein</fullName>
    </recommendedName>
</protein>
<comment type="caution">
    <text evidence="1">The sequence shown here is derived from an EMBL/GenBank/DDBJ whole genome shotgun (WGS) entry which is preliminary data.</text>
</comment>
<keyword evidence="2" id="KW-1185">Reference proteome</keyword>
<dbReference type="RefSeq" id="WP_137730734.1">
    <property type="nucleotide sequence ID" value="NZ_BJCL01000001.1"/>
</dbReference>
<dbReference type="EMBL" id="BJCL01000001">
    <property type="protein sequence ID" value="GCL60941.1"/>
    <property type="molecule type" value="Genomic_DNA"/>
</dbReference>
<name>A0A480AH37_9BURK</name>
<gene>
    <name evidence="1" type="ORF">AQPW35_00220</name>
</gene>
<dbReference type="Proteomes" id="UP000301751">
    <property type="component" value="Unassembled WGS sequence"/>
</dbReference>
<accession>A0A480AH37</accession>
<dbReference type="OrthoDB" id="7062500at2"/>
<organism evidence="1 2">
    <name type="scientific">Pseudaquabacterium pictum</name>
    <dbReference type="NCBI Taxonomy" id="2315236"/>
    <lineage>
        <taxon>Bacteria</taxon>
        <taxon>Pseudomonadati</taxon>
        <taxon>Pseudomonadota</taxon>
        <taxon>Betaproteobacteria</taxon>
        <taxon>Burkholderiales</taxon>
        <taxon>Sphaerotilaceae</taxon>
        <taxon>Pseudaquabacterium</taxon>
    </lineage>
</organism>
<sequence>MPQPAPLPDGAFLADYARRGAYTDCFATTLPGRLGLAALVEAVYTSPLFKLERWVLATLLRLPSTDAQARQVALGHAERFAAWRVERRSDTQILLDAGQTRLWLAVAAGPAGAASTTLLFGSAVLPRRPGGRFGWLFHALVGAHRVYSRQLLAAAARRIGAVGLAQQTT</sequence>
<reference evidence="2" key="1">
    <citation type="submission" date="2019-03" db="EMBL/GenBank/DDBJ databases">
        <title>Aquabacterium pictum sp.nov., the first bacteriochlorophyll a-containing freshwater bacterium in the genus Aquabacterium of the class Betaproteobacteria.</title>
        <authorList>
            <person name="Hirose S."/>
            <person name="Tank M."/>
            <person name="Hara E."/>
            <person name="Tamaki H."/>
            <person name="Takaichi S."/>
            <person name="Haruta S."/>
            <person name="Hanada S."/>
        </authorList>
    </citation>
    <scope>NUCLEOTIDE SEQUENCE [LARGE SCALE GENOMIC DNA]</scope>
    <source>
        <strain evidence="2">W35</strain>
    </source>
</reference>
<evidence type="ECO:0000313" key="1">
    <source>
        <dbReference type="EMBL" id="GCL60941.1"/>
    </source>
</evidence>
<proteinExistence type="predicted"/>
<evidence type="ECO:0008006" key="3">
    <source>
        <dbReference type="Google" id="ProtNLM"/>
    </source>
</evidence>
<evidence type="ECO:0000313" key="2">
    <source>
        <dbReference type="Proteomes" id="UP000301751"/>
    </source>
</evidence>
<dbReference type="AlphaFoldDB" id="A0A480AH37"/>